<evidence type="ECO:0000313" key="2">
    <source>
        <dbReference type="EMBL" id="CAK5274855.1"/>
    </source>
</evidence>
<accession>A0AAD2K286</accession>
<name>A0AAD2K286_9AGAR</name>
<evidence type="ECO:0000313" key="3">
    <source>
        <dbReference type="Proteomes" id="UP001295794"/>
    </source>
</evidence>
<keyword evidence="3" id="KW-1185">Reference proteome</keyword>
<feature type="non-terminal residue" evidence="2">
    <location>
        <position position="147"/>
    </location>
</feature>
<dbReference type="EMBL" id="CAVNYO010000403">
    <property type="protein sequence ID" value="CAK5274855.1"/>
    <property type="molecule type" value="Genomic_DNA"/>
</dbReference>
<evidence type="ECO:0000256" key="1">
    <source>
        <dbReference type="SAM" id="MobiDB-lite"/>
    </source>
</evidence>
<feature type="compositionally biased region" description="Basic and acidic residues" evidence="1">
    <location>
        <begin position="1"/>
        <end position="10"/>
    </location>
</feature>
<dbReference type="Proteomes" id="UP001295794">
    <property type="component" value="Unassembled WGS sequence"/>
</dbReference>
<organism evidence="2 3">
    <name type="scientific">Mycena citricolor</name>
    <dbReference type="NCBI Taxonomy" id="2018698"/>
    <lineage>
        <taxon>Eukaryota</taxon>
        <taxon>Fungi</taxon>
        <taxon>Dikarya</taxon>
        <taxon>Basidiomycota</taxon>
        <taxon>Agaricomycotina</taxon>
        <taxon>Agaricomycetes</taxon>
        <taxon>Agaricomycetidae</taxon>
        <taxon>Agaricales</taxon>
        <taxon>Marasmiineae</taxon>
        <taxon>Mycenaceae</taxon>
        <taxon>Mycena</taxon>
    </lineage>
</organism>
<feature type="compositionally biased region" description="Low complexity" evidence="1">
    <location>
        <begin position="77"/>
        <end position="86"/>
    </location>
</feature>
<reference evidence="2" key="1">
    <citation type="submission" date="2023-11" db="EMBL/GenBank/DDBJ databases">
        <authorList>
            <person name="De Vega J J."/>
            <person name="De Vega J J."/>
        </authorList>
    </citation>
    <scope>NUCLEOTIDE SEQUENCE</scope>
</reference>
<feature type="compositionally biased region" description="Basic residues" evidence="1">
    <location>
        <begin position="95"/>
        <end position="113"/>
    </location>
</feature>
<comment type="caution">
    <text evidence="2">The sequence shown here is derived from an EMBL/GenBank/DDBJ whole genome shotgun (WGS) entry which is preliminary data.</text>
</comment>
<proteinExistence type="predicted"/>
<feature type="region of interest" description="Disordered" evidence="1">
    <location>
        <begin position="1"/>
        <end position="27"/>
    </location>
</feature>
<feature type="region of interest" description="Disordered" evidence="1">
    <location>
        <begin position="77"/>
        <end position="147"/>
    </location>
</feature>
<dbReference type="AlphaFoldDB" id="A0AAD2K286"/>
<sequence>MLRSSEDPRRGRQIPSSLDRPASQNLHRSSALTGKPLNAAYECHTYPTLPNVPCYLPVPYRLPITCYAFARIALSPRRPARSAPVAPSAPPPRRERARRSGRTRTRASLRHRRDAGTSPSPLCPRGTWRERRSASPQTARDPPASHG</sequence>
<protein>
    <submittedName>
        <fullName evidence="2">Uncharacterized protein</fullName>
    </submittedName>
</protein>
<gene>
    <name evidence="2" type="ORF">MYCIT1_LOCUS22216</name>
</gene>